<dbReference type="Proteomes" id="UP000799118">
    <property type="component" value="Unassembled WGS sequence"/>
</dbReference>
<evidence type="ECO:0000313" key="4">
    <source>
        <dbReference type="EMBL" id="KAE9398288.1"/>
    </source>
</evidence>
<gene>
    <name evidence="4" type="ORF">BT96DRAFT_966021</name>
</gene>
<dbReference type="Pfam" id="PF00561">
    <property type="entry name" value="Abhydrolase_1"/>
    <property type="match status" value="1"/>
</dbReference>
<evidence type="ECO:0000259" key="3">
    <source>
        <dbReference type="Pfam" id="PF00561"/>
    </source>
</evidence>
<accession>A0A6A4HLL3</accession>
<dbReference type="InterPro" id="IPR000073">
    <property type="entry name" value="AB_hydrolase_1"/>
</dbReference>
<dbReference type="SUPFAM" id="SSF53474">
    <property type="entry name" value="alpha/beta-Hydrolases"/>
    <property type="match status" value="1"/>
</dbReference>
<evidence type="ECO:0000256" key="1">
    <source>
        <dbReference type="ARBA" id="ARBA00022801"/>
    </source>
</evidence>
<organism evidence="4 5">
    <name type="scientific">Gymnopus androsaceus JB14</name>
    <dbReference type="NCBI Taxonomy" id="1447944"/>
    <lineage>
        <taxon>Eukaryota</taxon>
        <taxon>Fungi</taxon>
        <taxon>Dikarya</taxon>
        <taxon>Basidiomycota</taxon>
        <taxon>Agaricomycotina</taxon>
        <taxon>Agaricomycetes</taxon>
        <taxon>Agaricomycetidae</taxon>
        <taxon>Agaricales</taxon>
        <taxon>Marasmiineae</taxon>
        <taxon>Omphalotaceae</taxon>
        <taxon>Gymnopus</taxon>
    </lineage>
</organism>
<dbReference type="PANTHER" id="PTHR43329">
    <property type="entry name" value="EPOXIDE HYDROLASE"/>
    <property type="match status" value="1"/>
</dbReference>
<reference evidence="4" key="1">
    <citation type="journal article" date="2019" name="Environ. Microbiol.">
        <title>Fungal ecological strategies reflected in gene transcription - a case study of two litter decomposers.</title>
        <authorList>
            <person name="Barbi F."/>
            <person name="Kohler A."/>
            <person name="Barry K."/>
            <person name="Baskaran P."/>
            <person name="Daum C."/>
            <person name="Fauchery L."/>
            <person name="Ihrmark K."/>
            <person name="Kuo A."/>
            <person name="LaButti K."/>
            <person name="Lipzen A."/>
            <person name="Morin E."/>
            <person name="Grigoriev I.V."/>
            <person name="Henrissat B."/>
            <person name="Lindahl B."/>
            <person name="Martin F."/>
        </authorList>
    </citation>
    <scope>NUCLEOTIDE SEQUENCE</scope>
    <source>
        <strain evidence="4">JB14</strain>
    </source>
</reference>
<dbReference type="PRINTS" id="PR00412">
    <property type="entry name" value="EPOXHYDRLASE"/>
</dbReference>
<name>A0A6A4HLL3_9AGAR</name>
<sequence>MDQEHYKQHKTQRGFTYSYFFSPPASQKPVLFFFHGFPSCAYSWYKEVTFFKGLGYGIIAPDLLGYGKTDKPTDPRYYVGSGLAQDVIDILDAEKIEKVMAISHDWGSRLVSRIINYFPARVSGCAFLAVGYGPPDSHNANPIAQSEKLKQMVGYDVMAYMHFFTEEETPALIEEKFDSFFSLLFPIYPSIWRDHMCVAGGAKKWIQSNTKTALPSYMPEKDKEYYKESLLGGGMTAPLCWYKVLVQKYCHDDDAAVPAENIKVKVPVLFVPFNKDAVVLPIFGDTAHAHYVNGEIIRKDLDCDHWGVLSHADELNGMLLEWLEVVG</sequence>
<evidence type="ECO:0000256" key="2">
    <source>
        <dbReference type="ARBA" id="ARBA00038334"/>
    </source>
</evidence>
<dbReference type="InterPro" id="IPR000639">
    <property type="entry name" value="Epox_hydrolase-like"/>
</dbReference>
<dbReference type="Gene3D" id="3.40.50.1820">
    <property type="entry name" value="alpha/beta hydrolase"/>
    <property type="match status" value="1"/>
</dbReference>
<dbReference type="AlphaFoldDB" id="A0A6A4HLL3"/>
<comment type="similarity">
    <text evidence="2">Belongs to the AB hydrolase superfamily. Epoxide hydrolase family.</text>
</comment>
<evidence type="ECO:0000313" key="5">
    <source>
        <dbReference type="Proteomes" id="UP000799118"/>
    </source>
</evidence>
<protein>
    <submittedName>
        <fullName evidence="4">Alpha/beta-hydrolase</fullName>
    </submittedName>
</protein>
<dbReference type="EMBL" id="ML769485">
    <property type="protein sequence ID" value="KAE9398288.1"/>
    <property type="molecule type" value="Genomic_DNA"/>
</dbReference>
<proteinExistence type="inferred from homology"/>
<keyword evidence="1" id="KW-0378">Hydrolase</keyword>
<feature type="domain" description="AB hydrolase-1" evidence="3">
    <location>
        <begin position="29"/>
        <end position="140"/>
    </location>
</feature>
<dbReference type="GO" id="GO:0016787">
    <property type="term" value="F:hydrolase activity"/>
    <property type="evidence" value="ECO:0007669"/>
    <property type="project" value="UniProtKB-KW"/>
</dbReference>
<dbReference type="InterPro" id="IPR029058">
    <property type="entry name" value="AB_hydrolase_fold"/>
</dbReference>
<keyword evidence="5" id="KW-1185">Reference proteome</keyword>
<dbReference type="OrthoDB" id="408373at2759"/>